<keyword evidence="3 7" id="KW-0812">Transmembrane</keyword>
<feature type="transmembrane region" description="Helical" evidence="7">
    <location>
        <begin position="493"/>
        <end position="517"/>
    </location>
</feature>
<gene>
    <name evidence="10" type="ORF">FH715_19760</name>
</gene>
<feature type="transmembrane region" description="Helical" evidence="7">
    <location>
        <begin position="724"/>
        <end position="749"/>
    </location>
</feature>
<dbReference type="InterPro" id="IPR003838">
    <property type="entry name" value="ABC3_permease_C"/>
</dbReference>
<organism evidence="10 11">
    <name type="scientific">Streptomyces sedi</name>
    <dbReference type="NCBI Taxonomy" id="555059"/>
    <lineage>
        <taxon>Bacteria</taxon>
        <taxon>Bacillati</taxon>
        <taxon>Actinomycetota</taxon>
        <taxon>Actinomycetes</taxon>
        <taxon>Kitasatosporales</taxon>
        <taxon>Streptomycetaceae</taxon>
        <taxon>Streptomyces</taxon>
    </lineage>
</organism>
<keyword evidence="11" id="KW-1185">Reference proteome</keyword>
<feature type="transmembrane region" description="Helical" evidence="7">
    <location>
        <begin position="814"/>
        <end position="837"/>
    </location>
</feature>
<dbReference type="InterPro" id="IPR050250">
    <property type="entry name" value="Macrolide_Exporter_MacB"/>
</dbReference>
<evidence type="ECO:0000256" key="7">
    <source>
        <dbReference type="SAM" id="Phobius"/>
    </source>
</evidence>
<dbReference type="Proteomes" id="UP000311713">
    <property type="component" value="Unassembled WGS sequence"/>
</dbReference>
<comment type="caution">
    <text evidence="10">The sequence shown here is derived from an EMBL/GenBank/DDBJ whole genome shotgun (WGS) entry which is preliminary data.</text>
</comment>
<dbReference type="EMBL" id="VDGT01000015">
    <property type="protein sequence ID" value="TNM28015.1"/>
    <property type="molecule type" value="Genomic_DNA"/>
</dbReference>
<evidence type="ECO:0000259" key="8">
    <source>
        <dbReference type="Pfam" id="PF02687"/>
    </source>
</evidence>
<dbReference type="Pfam" id="PF02687">
    <property type="entry name" value="FtsX"/>
    <property type="match status" value="2"/>
</dbReference>
<evidence type="ECO:0000256" key="1">
    <source>
        <dbReference type="ARBA" id="ARBA00004651"/>
    </source>
</evidence>
<evidence type="ECO:0000256" key="5">
    <source>
        <dbReference type="ARBA" id="ARBA00023136"/>
    </source>
</evidence>
<sequence>MTVLKTSLRSFYAHKGRMLLSAVAIVLSVAFVCGTLVFSDTMSSTFDRFFGRTSSDVTVAAEEREHRQETGVPRTLPEDVVERVAAVEGVAEAHPTVESTDLTVVDAANERLDSDSGAPTIGTDWGAVNQRLMELVEGREPAGADEVLVDADTAERREVAVGDTLTAVTAAGSHPVTVVGMAEFEGSNPGVTYLLFESTAARGTLLGAADQVSSVAVDAASGVSDAELKARIADELGGGFEVNTREENRKEAMEEVGFLDVLRYAMLGFAGIAVLVGIFLIVNTFSMLVAQRTREIGLMRAIGTSRRQINRSVLIEALLLGVVGSALGVAAGIGLAALMLGGMSAMGMNVEGTSLTVAATTPAIGMAVGVVSTVLAAWLPARRASRVSPMAALREAGTPGDARAGRVRAAFGLLLTGGGAAALGVAAASDEASDGSAFLALGLLGTLVGAVVAAPVLASWVVRVLNALVLGVFGPVGRLAGRNARRNPRRTGATASALMIGLALVSGLAVVGSSAVASASDQLDRTVGADFIVDSRGQSIVEEAAEVVRETPGLTHVTDYTGVWATLTTPDGAERDEELVAASPTYAGDQASETVEGELADAFAPGAMSVPETFAEERGLSLGDTVRVDFVDGGSTELTVAAVTSEDTVIDQGAMYLGIDTARELLGAEMPKNIAMFAKAEDGQEEAVYAALKERMERFPQYDVANQADYKQQLEDEIGSLLNLVYALLALAILVAVLGVVNTLALSVIERTREIGLMRAIGLSRRQLRRMVRLESVVIALFGAVLGLGLGMAWGLTSQRLLELSGFRVLEIPWSTLAVVFVGSAVVGLLAALMPAFRAGRMNVLRAIAG</sequence>
<dbReference type="RefSeq" id="WP_139647169.1">
    <property type="nucleotide sequence ID" value="NZ_BAAAZS010000023.1"/>
</dbReference>
<feature type="domain" description="ABC3 transporter permease C-terminal" evidence="8">
    <location>
        <begin position="727"/>
        <end position="843"/>
    </location>
</feature>
<feature type="transmembrane region" description="Helical" evidence="7">
    <location>
        <begin position="437"/>
        <end position="458"/>
    </location>
</feature>
<keyword evidence="5 7" id="KW-0472">Membrane</keyword>
<evidence type="ECO:0000256" key="6">
    <source>
        <dbReference type="ARBA" id="ARBA00038076"/>
    </source>
</evidence>
<dbReference type="InterPro" id="IPR025857">
    <property type="entry name" value="MacB_PCD"/>
</dbReference>
<dbReference type="PANTHER" id="PTHR30572:SF4">
    <property type="entry name" value="ABC TRANSPORTER PERMEASE YTRF"/>
    <property type="match status" value="1"/>
</dbReference>
<reference evidence="10 11" key="1">
    <citation type="submission" date="2019-06" db="EMBL/GenBank/DDBJ databases">
        <title>Draft genome of Streptomyces sedi sp. JCM16909.</title>
        <authorList>
            <person name="Klykleung N."/>
            <person name="Tanasupawat S."/>
            <person name="Kudo T."/>
            <person name="Yuki M."/>
            <person name="Ohkuma M."/>
        </authorList>
    </citation>
    <scope>NUCLEOTIDE SEQUENCE [LARGE SCALE GENOMIC DNA]</scope>
    <source>
        <strain evidence="10 11">JCM 16909</strain>
    </source>
</reference>
<keyword evidence="4 7" id="KW-1133">Transmembrane helix</keyword>
<evidence type="ECO:0000256" key="3">
    <source>
        <dbReference type="ARBA" id="ARBA00022692"/>
    </source>
</evidence>
<dbReference type="PANTHER" id="PTHR30572">
    <property type="entry name" value="MEMBRANE COMPONENT OF TRANSPORTER-RELATED"/>
    <property type="match status" value="1"/>
</dbReference>
<evidence type="ECO:0000313" key="11">
    <source>
        <dbReference type="Proteomes" id="UP000311713"/>
    </source>
</evidence>
<accession>A0A5C4UX57</accession>
<feature type="transmembrane region" description="Helical" evidence="7">
    <location>
        <begin position="774"/>
        <end position="794"/>
    </location>
</feature>
<dbReference type="AlphaFoldDB" id="A0A5C4UX57"/>
<feature type="domain" description="MacB-like periplasmic core" evidence="9">
    <location>
        <begin position="491"/>
        <end position="693"/>
    </location>
</feature>
<feature type="domain" description="MacB-like periplasmic core" evidence="9">
    <location>
        <begin position="19"/>
        <end position="233"/>
    </location>
</feature>
<comment type="similarity">
    <text evidence="6">Belongs to the ABC-4 integral membrane protein family.</text>
</comment>
<dbReference type="OrthoDB" id="9780560at2"/>
<name>A0A5C4UX57_9ACTN</name>
<feature type="transmembrane region" description="Helical" evidence="7">
    <location>
        <begin position="360"/>
        <end position="381"/>
    </location>
</feature>
<evidence type="ECO:0000313" key="10">
    <source>
        <dbReference type="EMBL" id="TNM28015.1"/>
    </source>
</evidence>
<protein>
    <submittedName>
        <fullName evidence="10">ABC transporter permease</fullName>
    </submittedName>
</protein>
<evidence type="ECO:0000259" key="9">
    <source>
        <dbReference type="Pfam" id="PF12704"/>
    </source>
</evidence>
<evidence type="ECO:0000256" key="4">
    <source>
        <dbReference type="ARBA" id="ARBA00022989"/>
    </source>
</evidence>
<feature type="transmembrane region" description="Helical" evidence="7">
    <location>
        <begin position="264"/>
        <end position="290"/>
    </location>
</feature>
<comment type="subcellular location">
    <subcellularLocation>
        <location evidence="1">Cell membrane</location>
        <topology evidence="1">Multi-pass membrane protein</topology>
    </subcellularLocation>
</comment>
<dbReference type="GO" id="GO:0022857">
    <property type="term" value="F:transmembrane transporter activity"/>
    <property type="evidence" value="ECO:0007669"/>
    <property type="project" value="TreeGrafter"/>
</dbReference>
<feature type="transmembrane region" description="Helical" evidence="7">
    <location>
        <begin position="313"/>
        <end position="340"/>
    </location>
</feature>
<keyword evidence="2" id="KW-1003">Cell membrane</keyword>
<feature type="domain" description="ABC3 transporter permease C-terminal" evidence="8">
    <location>
        <begin position="269"/>
        <end position="389"/>
    </location>
</feature>
<dbReference type="Pfam" id="PF12704">
    <property type="entry name" value="MacB_PCD"/>
    <property type="match status" value="2"/>
</dbReference>
<evidence type="ECO:0000256" key="2">
    <source>
        <dbReference type="ARBA" id="ARBA00022475"/>
    </source>
</evidence>
<proteinExistence type="inferred from homology"/>
<dbReference type="GO" id="GO:0005886">
    <property type="term" value="C:plasma membrane"/>
    <property type="evidence" value="ECO:0007669"/>
    <property type="project" value="UniProtKB-SubCell"/>
</dbReference>